<keyword evidence="7" id="KW-0407">Ion channel</keyword>
<evidence type="ECO:0000256" key="8">
    <source>
        <dbReference type="SAM" id="Phobius"/>
    </source>
</evidence>
<evidence type="ECO:0000313" key="10">
    <source>
        <dbReference type="EMBL" id="APG29143.1"/>
    </source>
</evidence>
<evidence type="ECO:0000313" key="11">
    <source>
        <dbReference type="Proteomes" id="UP000182517"/>
    </source>
</evidence>
<keyword evidence="6 8" id="KW-0472">Membrane</keyword>
<keyword evidence="11" id="KW-1185">Reference proteome</keyword>
<evidence type="ECO:0000256" key="7">
    <source>
        <dbReference type="ARBA" id="ARBA00023303"/>
    </source>
</evidence>
<evidence type="ECO:0000259" key="9">
    <source>
        <dbReference type="Pfam" id="PF07885"/>
    </source>
</evidence>
<reference evidence="10 11" key="1">
    <citation type="journal article" date="2017" name="Genome Announc.">
        <title>Complete Genome Sequences of Two Acetylene-Fermenting Pelobacter acetylenicus Strains.</title>
        <authorList>
            <person name="Sutton J.M."/>
            <person name="Baesman S.M."/>
            <person name="Fierst J.L."/>
            <person name="Poret-Peterson A.T."/>
            <person name="Oremland R.S."/>
            <person name="Dunlap D.S."/>
            <person name="Akob D.M."/>
        </authorList>
    </citation>
    <scope>NUCLEOTIDE SEQUENCE [LARGE SCALE GENOMIC DNA]</scope>
    <source>
        <strain evidence="10 11">SFB93</strain>
    </source>
</reference>
<dbReference type="GO" id="GO:0005886">
    <property type="term" value="C:plasma membrane"/>
    <property type="evidence" value="ECO:0007669"/>
    <property type="project" value="TreeGrafter"/>
</dbReference>
<evidence type="ECO:0000256" key="5">
    <source>
        <dbReference type="ARBA" id="ARBA00023065"/>
    </source>
</evidence>
<comment type="subcellular location">
    <subcellularLocation>
        <location evidence="1">Membrane</location>
        <topology evidence="1">Multi-pass membrane protein</topology>
    </subcellularLocation>
</comment>
<keyword evidence="4 8" id="KW-1133">Transmembrane helix</keyword>
<accession>A0A1L3GT71</accession>
<evidence type="ECO:0000256" key="4">
    <source>
        <dbReference type="ARBA" id="ARBA00022989"/>
    </source>
</evidence>
<organism evidence="10 11">
    <name type="scientific">Syntrophotalea acetylenivorans</name>
    <dbReference type="NCBI Taxonomy" id="1842532"/>
    <lineage>
        <taxon>Bacteria</taxon>
        <taxon>Pseudomonadati</taxon>
        <taxon>Thermodesulfobacteriota</taxon>
        <taxon>Desulfuromonadia</taxon>
        <taxon>Desulfuromonadales</taxon>
        <taxon>Syntrophotaleaceae</taxon>
        <taxon>Syntrophotalea</taxon>
    </lineage>
</organism>
<dbReference type="GO" id="GO:0022841">
    <property type="term" value="F:potassium ion leak channel activity"/>
    <property type="evidence" value="ECO:0007669"/>
    <property type="project" value="TreeGrafter"/>
</dbReference>
<dbReference type="GO" id="GO:0015271">
    <property type="term" value="F:outward rectifier potassium channel activity"/>
    <property type="evidence" value="ECO:0007669"/>
    <property type="project" value="TreeGrafter"/>
</dbReference>
<dbReference type="InterPro" id="IPR003280">
    <property type="entry name" value="2pore_dom_K_chnl"/>
</dbReference>
<name>A0A1L3GT71_9BACT</name>
<dbReference type="STRING" id="1842532.A7E78_13285"/>
<evidence type="ECO:0000256" key="6">
    <source>
        <dbReference type="ARBA" id="ARBA00023136"/>
    </source>
</evidence>
<keyword evidence="3 8" id="KW-0812">Transmembrane</keyword>
<dbReference type="Gene3D" id="1.10.287.70">
    <property type="match status" value="1"/>
</dbReference>
<dbReference type="InterPro" id="IPR013099">
    <property type="entry name" value="K_chnl_dom"/>
</dbReference>
<gene>
    <name evidence="10" type="ORF">A7E78_13285</name>
</gene>
<dbReference type="EMBL" id="CP015519">
    <property type="protein sequence ID" value="APG29143.1"/>
    <property type="molecule type" value="Genomic_DNA"/>
</dbReference>
<evidence type="ECO:0000256" key="3">
    <source>
        <dbReference type="ARBA" id="ARBA00022692"/>
    </source>
</evidence>
<proteinExistence type="predicted"/>
<dbReference type="AlphaFoldDB" id="A0A1L3GT71"/>
<protein>
    <recommendedName>
        <fullName evidence="9">Potassium channel domain-containing protein</fullName>
    </recommendedName>
</protein>
<dbReference type="GO" id="GO:0030322">
    <property type="term" value="P:stabilization of membrane potential"/>
    <property type="evidence" value="ECO:0007669"/>
    <property type="project" value="TreeGrafter"/>
</dbReference>
<dbReference type="KEGG" id="pef:A7E78_13285"/>
<feature type="transmembrane region" description="Helical" evidence="8">
    <location>
        <begin position="9"/>
        <end position="30"/>
    </location>
</feature>
<evidence type="ECO:0000256" key="1">
    <source>
        <dbReference type="ARBA" id="ARBA00004141"/>
    </source>
</evidence>
<keyword evidence="2" id="KW-0813">Transport</keyword>
<feature type="domain" description="Potassium channel" evidence="9">
    <location>
        <begin position="15"/>
        <end position="87"/>
    </location>
</feature>
<evidence type="ECO:0000256" key="2">
    <source>
        <dbReference type="ARBA" id="ARBA00022448"/>
    </source>
</evidence>
<dbReference type="PANTHER" id="PTHR11003">
    <property type="entry name" value="POTASSIUM CHANNEL, SUBFAMILY K"/>
    <property type="match status" value="1"/>
</dbReference>
<dbReference type="SUPFAM" id="SSF81324">
    <property type="entry name" value="Voltage-gated potassium channels"/>
    <property type="match status" value="1"/>
</dbReference>
<dbReference type="Pfam" id="PF07885">
    <property type="entry name" value="Ion_trans_2"/>
    <property type="match status" value="1"/>
</dbReference>
<dbReference type="Proteomes" id="UP000182517">
    <property type="component" value="Chromosome"/>
</dbReference>
<dbReference type="PANTHER" id="PTHR11003:SF291">
    <property type="entry name" value="IP11374P"/>
    <property type="match status" value="1"/>
</dbReference>
<keyword evidence="5" id="KW-0406">Ion transport</keyword>
<sequence>MSRTNKTRLFIYLAIFILVMLIGTFGFSLIEKLSLIDAAYFTMVTIATVGYGDISPATATGKGLAIFLIFAGVGTFVSLLANATEIFIERRDNQIRLQKLQMVIGLFFSEAGTELMRFFVAADCHREELEQVLNLDDNWNARSYQTALKKLDRHLYKVEVEKIDIDKLRAFIGEQSQLLVRLIESPYMLEHESFTDLLIAVMHLKEELQHRKGIEVLPESDNDHLCGDIRRAYSQLVFQWLLYVQHLQKNYPFLFSLTLRTNPFDRGASIVVR</sequence>
<feature type="transmembrane region" description="Helical" evidence="8">
    <location>
        <begin position="64"/>
        <end position="88"/>
    </location>
</feature>